<dbReference type="EMBL" id="FUKQ01000035">
    <property type="protein sequence ID" value="SJN34482.1"/>
    <property type="molecule type" value="Genomic_DNA"/>
</dbReference>
<protein>
    <recommendedName>
        <fullName evidence="2 5">peptidylprolyl isomerase</fullName>
        <ecNumber evidence="2 5">5.2.1.8</ecNumber>
    </recommendedName>
</protein>
<dbReference type="EC" id="5.2.1.8" evidence="2 5"/>
<proteinExistence type="predicted"/>
<evidence type="ECO:0000256" key="2">
    <source>
        <dbReference type="ARBA" id="ARBA00013194"/>
    </source>
</evidence>
<dbReference type="SUPFAM" id="SSF54534">
    <property type="entry name" value="FKBP-like"/>
    <property type="match status" value="2"/>
</dbReference>
<keyword evidence="4 5" id="KW-0413">Isomerase</keyword>
<dbReference type="STRING" id="1255658.FM114_09005"/>
<feature type="signal peptide" evidence="7">
    <location>
        <begin position="1"/>
        <end position="30"/>
    </location>
</feature>
<keyword evidence="3 5" id="KW-0697">Rotamase</keyword>
<name>A0A1R4JR77_9ACTN</name>
<dbReference type="PANTHER" id="PTHR10516:SF443">
    <property type="entry name" value="FK506-BINDING PROTEIN 59-RELATED"/>
    <property type="match status" value="1"/>
</dbReference>
<dbReference type="Proteomes" id="UP000188342">
    <property type="component" value="Unassembled WGS sequence"/>
</dbReference>
<feature type="region of interest" description="Disordered" evidence="6">
    <location>
        <begin position="217"/>
        <end position="237"/>
    </location>
</feature>
<dbReference type="AlphaFoldDB" id="A0A1R4JR77"/>
<feature type="domain" description="PPIase FKBP-type" evidence="8">
    <location>
        <begin position="259"/>
        <end position="346"/>
    </location>
</feature>
<evidence type="ECO:0000313" key="9">
    <source>
        <dbReference type="EMBL" id="SJN34482.1"/>
    </source>
</evidence>
<evidence type="ECO:0000256" key="6">
    <source>
        <dbReference type="SAM" id="MobiDB-lite"/>
    </source>
</evidence>
<gene>
    <name evidence="9" type="ORF">FM114_09005</name>
</gene>
<dbReference type="InterPro" id="IPR001179">
    <property type="entry name" value="PPIase_FKBP_dom"/>
</dbReference>
<dbReference type="PANTHER" id="PTHR10516">
    <property type="entry name" value="PEPTIDYL-PROLYL CIS-TRANS ISOMERASE"/>
    <property type="match status" value="1"/>
</dbReference>
<dbReference type="PROSITE" id="PS51257">
    <property type="entry name" value="PROKAR_LIPOPROTEIN"/>
    <property type="match status" value="1"/>
</dbReference>
<evidence type="ECO:0000256" key="1">
    <source>
        <dbReference type="ARBA" id="ARBA00000971"/>
    </source>
</evidence>
<evidence type="ECO:0000256" key="4">
    <source>
        <dbReference type="ARBA" id="ARBA00023235"/>
    </source>
</evidence>
<organism evidence="9 10">
    <name type="scientific">Luteococcus japonicus LSP_Lj1</name>
    <dbReference type="NCBI Taxonomy" id="1255658"/>
    <lineage>
        <taxon>Bacteria</taxon>
        <taxon>Bacillati</taxon>
        <taxon>Actinomycetota</taxon>
        <taxon>Actinomycetes</taxon>
        <taxon>Propionibacteriales</taxon>
        <taxon>Propionibacteriaceae</taxon>
        <taxon>Luteococcus</taxon>
    </lineage>
</organism>
<dbReference type="InterPro" id="IPR050689">
    <property type="entry name" value="FKBP-type_PPIase"/>
</dbReference>
<dbReference type="GO" id="GO:0003755">
    <property type="term" value="F:peptidyl-prolyl cis-trans isomerase activity"/>
    <property type="evidence" value="ECO:0007669"/>
    <property type="project" value="UniProtKB-KW"/>
</dbReference>
<dbReference type="OrthoDB" id="25996at2"/>
<evidence type="ECO:0000256" key="7">
    <source>
        <dbReference type="SAM" id="SignalP"/>
    </source>
</evidence>
<comment type="catalytic activity">
    <reaction evidence="1 5">
        <text>[protein]-peptidylproline (omega=180) = [protein]-peptidylproline (omega=0)</text>
        <dbReference type="Rhea" id="RHEA:16237"/>
        <dbReference type="Rhea" id="RHEA-COMP:10747"/>
        <dbReference type="Rhea" id="RHEA-COMP:10748"/>
        <dbReference type="ChEBI" id="CHEBI:83833"/>
        <dbReference type="ChEBI" id="CHEBI:83834"/>
        <dbReference type="EC" id="5.2.1.8"/>
    </reaction>
</comment>
<dbReference type="InterPro" id="IPR046357">
    <property type="entry name" value="PPIase_dom_sf"/>
</dbReference>
<sequence length="349" mass="35552">MSRTKLIHTTVLTRRAGIALLAVGLSTSLAACGKDDAATPAASGSGTPAVSAPGTPGASASASAAATPSVKPTVVKDLSALSVTPTTVGKEPKVTGKWPLAIEKTTVKVLTPGSGAAVAKGTTVSVNYQGVNARDGKVFDSSWKNKKPVTFSLKSVVPGFTKAIEGQKAGSRVLVMMTSQDGYADGQPSAGIQKGDNLVFTIDILGQTEKVAPKAGLPTVTDDAKGAPSISKPAGKAPTKLTVQPLTKAPGTAQKITAKDMVQVQYRAWNWADGKLLQDDYATGPEVGTLSQLIPAWQKGLVGQSAGSRVMIVAPPSDAYGAQGNKAQKIPANATIVYVIDVLAAQPAQ</sequence>
<feature type="domain" description="PPIase FKBP-type" evidence="8">
    <location>
        <begin position="121"/>
        <end position="208"/>
    </location>
</feature>
<evidence type="ECO:0000259" key="8">
    <source>
        <dbReference type="PROSITE" id="PS50059"/>
    </source>
</evidence>
<dbReference type="Gene3D" id="3.10.50.40">
    <property type="match status" value="2"/>
</dbReference>
<dbReference type="RefSeq" id="WP_094764828.1">
    <property type="nucleotide sequence ID" value="NZ_FUKQ01000035.1"/>
</dbReference>
<feature type="compositionally biased region" description="Low complexity" evidence="6">
    <location>
        <begin position="46"/>
        <end position="66"/>
    </location>
</feature>
<dbReference type="Pfam" id="PF00254">
    <property type="entry name" value="FKBP_C"/>
    <property type="match status" value="2"/>
</dbReference>
<evidence type="ECO:0000256" key="5">
    <source>
        <dbReference type="PROSITE-ProRule" id="PRU00277"/>
    </source>
</evidence>
<dbReference type="GO" id="GO:0005737">
    <property type="term" value="C:cytoplasm"/>
    <property type="evidence" value="ECO:0007669"/>
    <property type="project" value="TreeGrafter"/>
</dbReference>
<reference evidence="9 10" key="1">
    <citation type="submission" date="2017-02" db="EMBL/GenBank/DDBJ databases">
        <authorList>
            <person name="Peterson S.W."/>
        </authorList>
    </citation>
    <scope>NUCLEOTIDE SEQUENCE [LARGE SCALE GENOMIC DNA]</scope>
    <source>
        <strain evidence="9 10">LSP_Lj1</strain>
    </source>
</reference>
<accession>A0A1R4JR77</accession>
<feature type="chain" id="PRO_5013317742" description="peptidylprolyl isomerase" evidence="7">
    <location>
        <begin position="31"/>
        <end position="349"/>
    </location>
</feature>
<feature type="region of interest" description="Disordered" evidence="6">
    <location>
        <begin position="36"/>
        <end position="66"/>
    </location>
</feature>
<dbReference type="PROSITE" id="PS50059">
    <property type="entry name" value="FKBP_PPIASE"/>
    <property type="match status" value="2"/>
</dbReference>
<keyword evidence="7" id="KW-0732">Signal</keyword>
<keyword evidence="10" id="KW-1185">Reference proteome</keyword>
<evidence type="ECO:0000313" key="10">
    <source>
        <dbReference type="Proteomes" id="UP000188342"/>
    </source>
</evidence>
<evidence type="ECO:0000256" key="3">
    <source>
        <dbReference type="ARBA" id="ARBA00023110"/>
    </source>
</evidence>